<dbReference type="NCBIfam" id="TIGR00513">
    <property type="entry name" value="accA"/>
    <property type="match status" value="1"/>
</dbReference>
<dbReference type="GO" id="GO:0009317">
    <property type="term" value="C:acetyl-CoA carboxylase complex"/>
    <property type="evidence" value="ECO:0007669"/>
    <property type="project" value="InterPro"/>
</dbReference>
<evidence type="ECO:0000256" key="7">
    <source>
        <dbReference type="ARBA" id="ARBA00023098"/>
    </source>
</evidence>
<evidence type="ECO:0000256" key="3">
    <source>
        <dbReference type="ARBA" id="ARBA00022679"/>
    </source>
</evidence>
<dbReference type="GO" id="GO:0005524">
    <property type="term" value="F:ATP binding"/>
    <property type="evidence" value="ECO:0007669"/>
    <property type="project" value="UniProtKB-KW"/>
</dbReference>
<comment type="catalytic activity">
    <reaction evidence="9 10">
        <text>N(6)-carboxybiotinyl-L-lysyl-[protein] + acetyl-CoA = N(6)-biotinyl-L-lysyl-[protein] + malonyl-CoA</text>
        <dbReference type="Rhea" id="RHEA:54728"/>
        <dbReference type="Rhea" id="RHEA-COMP:10505"/>
        <dbReference type="Rhea" id="RHEA-COMP:10506"/>
        <dbReference type="ChEBI" id="CHEBI:57288"/>
        <dbReference type="ChEBI" id="CHEBI:57384"/>
        <dbReference type="ChEBI" id="CHEBI:83144"/>
        <dbReference type="ChEBI" id="CHEBI:83145"/>
        <dbReference type="EC" id="2.1.3.15"/>
    </reaction>
</comment>
<dbReference type="EMBL" id="DWWN01000016">
    <property type="protein sequence ID" value="HJC44950.1"/>
    <property type="molecule type" value="Genomic_DNA"/>
</dbReference>
<evidence type="ECO:0000259" key="11">
    <source>
        <dbReference type="PROSITE" id="PS50989"/>
    </source>
</evidence>
<evidence type="ECO:0000256" key="2">
    <source>
        <dbReference type="ARBA" id="ARBA00022516"/>
    </source>
</evidence>
<dbReference type="PROSITE" id="PS50989">
    <property type="entry name" value="COA_CT_CTER"/>
    <property type="match status" value="1"/>
</dbReference>
<dbReference type="InterPro" id="IPR001095">
    <property type="entry name" value="Acetyl_CoA_COase_a_su"/>
</dbReference>
<evidence type="ECO:0000256" key="6">
    <source>
        <dbReference type="ARBA" id="ARBA00022840"/>
    </source>
</evidence>
<dbReference type="SUPFAM" id="SSF52096">
    <property type="entry name" value="ClpP/crotonase"/>
    <property type="match status" value="1"/>
</dbReference>
<sequence length="280" mass="29958">MEKEGTAVANELKPAQRVALARNPERPGTAEFVSALFTDFFEQRGDRCCMDDGAIYGGVGLFHGKPVTVIGHRKGHTLEEHVAYHFGMPSPEGYRKAQRLMLQAEKFRRPIVTFIDTAGAYPGLEAEAHGQGEAIASTLALSSRLTVPVISIVTGEGGSGGALALGVGNRVFMLENAVYSVLSPEGFAAILWKDASRSAEACDVMKLTAADLLELKVIDGVIPEPEGGAHTDPQAVYRALDELLAKELAALSKMSGSALAAARYKKFRMMGANALRKERV</sequence>
<comment type="similarity">
    <text evidence="10">Belongs to the AccA family.</text>
</comment>
<dbReference type="GO" id="GO:2001295">
    <property type="term" value="P:malonyl-CoA biosynthetic process"/>
    <property type="evidence" value="ECO:0007669"/>
    <property type="project" value="UniProtKB-UniRule"/>
</dbReference>
<dbReference type="GO" id="GO:0016743">
    <property type="term" value="F:carboxyl- or carbamoyltransferase activity"/>
    <property type="evidence" value="ECO:0007669"/>
    <property type="project" value="UniProtKB-UniRule"/>
</dbReference>
<dbReference type="EC" id="2.1.3.15" evidence="10"/>
<dbReference type="HAMAP" id="MF_00823">
    <property type="entry name" value="AcetylCoA_CT_alpha"/>
    <property type="match status" value="1"/>
</dbReference>
<dbReference type="PANTHER" id="PTHR42853:SF3">
    <property type="entry name" value="ACETYL-COENZYME A CARBOXYLASE CARBOXYL TRANSFERASE SUBUNIT ALPHA, CHLOROPLASTIC"/>
    <property type="match status" value="1"/>
</dbReference>
<keyword evidence="8 10" id="KW-0275">Fatty acid biosynthesis</keyword>
<dbReference type="InterPro" id="IPR029045">
    <property type="entry name" value="ClpP/crotonase-like_dom_sf"/>
</dbReference>
<dbReference type="PRINTS" id="PR01069">
    <property type="entry name" value="ACCCTRFRASEA"/>
</dbReference>
<evidence type="ECO:0000256" key="5">
    <source>
        <dbReference type="ARBA" id="ARBA00022832"/>
    </source>
</evidence>
<comment type="subunit">
    <text evidence="10">Acetyl-CoA carboxylase is a heterohexamer composed of biotin carboxyl carrier protein (AccB), biotin carboxylase (AccC) and two subunits each of ACCase subunit alpha (AccA) and ACCase subunit beta (AccD).</text>
</comment>
<dbReference type="Gene3D" id="3.90.226.10">
    <property type="entry name" value="2-enoyl-CoA Hydratase, Chain A, domain 1"/>
    <property type="match status" value="1"/>
</dbReference>
<evidence type="ECO:0000256" key="10">
    <source>
        <dbReference type="HAMAP-Rule" id="MF_00823"/>
    </source>
</evidence>
<accession>A0A9D2P6C0</accession>
<dbReference type="NCBIfam" id="NF041504">
    <property type="entry name" value="AccA_sub"/>
    <property type="match status" value="1"/>
</dbReference>
<keyword evidence="5 10" id="KW-0276">Fatty acid metabolism</keyword>
<dbReference type="NCBIfam" id="NF004344">
    <property type="entry name" value="PRK05724.1"/>
    <property type="match status" value="1"/>
</dbReference>
<organism evidence="12 13">
    <name type="scientific">Candidatus Faecalibacterium faecigallinarum</name>
    <dbReference type="NCBI Taxonomy" id="2838577"/>
    <lineage>
        <taxon>Bacteria</taxon>
        <taxon>Bacillati</taxon>
        <taxon>Bacillota</taxon>
        <taxon>Clostridia</taxon>
        <taxon>Eubacteriales</taxon>
        <taxon>Oscillospiraceae</taxon>
        <taxon>Faecalibacterium</taxon>
    </lineage>
</organism>
<dbReference type="InterPro" id="IPR011763">
    <property type="entry name" value="COA_CT_C"/>
</dbReference>
<keyword evidence="7 10" id="KW-0443">Lipid metabolism</keyword>
<comment type="subcellular location">
    <subcellularLocation>
        <location evidence="10">Cytoplasm</location>
    </subcellularLocation>
</comment>
<keyword evidence="10" id="KW-0963">Cytoplasm</keyword>
<evidence type="ECO:0000256" key="4">
    <source>
        <dbReference type="ARBA" id="ARBA00022741"/>
    </source>
</evidence>
<dbReference type="Proteomes" id="UP000823906">
    <property type="component" value="Unassembled WGS sequence"/>
</dbReference>
<keyword evidence="4 10" id="KW-0547">Nucleotide-binding</keyword>
<keyword evidence="2 10" id="KW-0444">Lipid biosynthesis</keyword>
<evidence type="ECO:0000256" key="8">
    <source>
        <dbReference type="ARBA" id="ARBA00023160"/>
    </source>
</evidence>
<comment type="function">
    <text evidence="10">Component of the acetyl coenzyme A carboxylase (ACC) complex. First, biotin carboxylase catalyzes the carboxylation of biotin on its carrier protein (BCCP) and then the CO(2) group is transferred by the carboxyltransferase to acetyl-CoA to form malonyl-CoA.</text>
</comment>
<evidence type="ECO:0000256" key="9">
    <source>
        <dbReference type="ARBA" id="ARBA00049152"/>
    </source>
</evidence>
<gene>
    <name evidence="10" type="primary">accA</name>
    <name evidence="12" type="ORF">H9703_02235</name>
</gene>
<dbReference type="Pfam" id="PF03255">
    <property type="entry name" value="ACCA"/>
    <property type="match status" value="1"/>
</dbReference>
<keyword evidence="12" id="KW-0436">Ligase</keyword>
<comment type="pathway">
    <text evidence="1 10">Lipid metabolism; malonyl-CoA biosynthesis; malonyl-CoA from acetyl-CoA: step 1/1.</text>
</comment>
<name>A0A9D2P6C0_9FIRM</name>
<keyword evidence="3 10" id="KW-0808">Transferase</keyword>
<dbReference type="GO" id="GO:0003989">
    <property type="term" value="F:acetyl-CoA carboxylase activity"/>
    <property type="evidence" value="ECO:0007669"/>
    <property type="project" value="InterPro"/>
</dbReference>
<reference evidence="12" key="1">
    <citation type="journal article" date="2021" name="PeerJ">
        <title>Extensive microbial diversity within the chicken gut microbiome revealed by metagenomics and culture.</title>
        <authorList>
            <person name="Gilroy R."/>
            <person name="Ravi A."/>
            <person name="Getino M."/>
            <person name="Pursley I."/>
            <person name="Horton D.L."/>
            <person name="Alikhan N.F."/>
            <person name="Baker D."/>
            <person name="Gharbi K."/>
            <person name="Hall N."/>
            <person name="Watson M."/>
            <person name="Adriaenssens E.M."/>
            <person name="Foster-Nyarko E."/>
            <person name="Jarju S."/>
            <person name="Secka A."/>
            <person name="Antonio M."/>
            <person name="Oren A."/>
            <person name="Chaudhuri R.R."/>
            <person name="La Ragione R."/>
            <person name="Hildebrand F."/>
            <person name="Pallen M.J."/>
        </authorList>
    </citation>
    <scope>NUCLEOTIDE SEQUENCE</scope>
    <source>
        <strain evidence="12">ChiSjej5B23-2810</strain>
    </source>
</reference>
<dbReference type="PANTHER" id="PTHR42853">
    <property type="entry name" value="ACETYL-COENZYME A CARBOXYLASE CARBOXYL TRANSFERASE SUBUNIT ALPHA"/>
    <property type="match status" value="1"/>
</dbReference>
<reference evidence="12" key="2">
    <citation type="submission" date="2021-04" db="EMBL/GenBank/DDBJ databases">
        <authorList>
            <person name="Gilroy R."/>
        </authorList>
    </citation>
    <scope>NUCLEOTIDE SEQUENCE</scope>
    <source>
        <strain evidence="12">ChiSjej5B23-2810</strain>
    </source>
</reference>
<dbReference type="AlphaFoldDB" id="A0A9D2P6C0"/>
<evidence type="ECO:0000256" key="1">
    <source>
        <dbReference type="ARBA" id="ARBA00004956"/>
    </source>
</evidence>
<feature type="domain" description="CoA carboxyltransferase C-terminal" evidence="11">
    <location>
        <begin position="1"/>
        <end position="250"/>
    </location>
</feature>
<evidence type="ECO:0000313" key="12">
    <source>
        <dbReference type="EMBL" id="HJC44950.1"/>
    </source>
</evidence>
<keyword evidence="6 10" id="KW-0067">ATP-binding</keyword>
<protein>
    <recommendedName>
        <fullName evidence="10">Acetyl-coenzyme A carboxylase carboxyl transferase subunit alpha</fullName>
        <shortName evidence="10">ACCase subunit alpha</shortName>
        <shortName evidence="10">Acetyl-CoA carboxylase carboxyltransferase subunit alpha</shortName>
        <ecNumber evidence="10">2.1.3.15</ecNumber>
    </recommendedName>
</protein>
<dbReference type="GO" id="GO:0006633">
    <property type="term" value="P:fatty acid biosynthetic process"/>
    <property type="evidence" value="ECO:0007669"/>
    <property type="project" value="UniProtKB-KW"/>
</dbReference>
<proteinExistence type="inferred from homology"/>
<evidence type="ECO:0000313" key="13">
    <source>
        <dbReference type="Proteomes" id="UP000823906"/>
    </source>
</evidence>
<comment type="caution">
    <text evidence="12">The sequence shown here is derived from an EMBL/GenBank/DDBJ whole genome shotgun (WGS) entry which is preliminary data.</text>
</comment>